<name>A0A024GS26_9STRA</name>
<keyword evidence="9" id="KW-0464">Manganese</keyword>
<evidence type="ECO:0000256" key="3">
    <source>
        <dbReference type="ARBA" id="ARBA00008895"/>
    </source>
</evidence>
<dbReference type="PANTHER" id="PTHR13315:SF0">
    <property type="entry name" value="METALLOPHOSPHOESTERASE 1"/>
    <property type="match status" value="1"/>
</dbReference>
<reference evidence="11 12" key="1">
    <citation type="submission" date="2012-05" db="EMBL/GenBank/DDBJ databases">
        <title>Recombination and specialization in a pathogen metapopulation.</title>
        <authorList>
            <person name="Gardiner A."/>
            <person name="Kemen E."/>
            <person name="Schultz-Larsen T."/>
            <person name="MacLean D."/>
            <person name="Van Oosterhout C."/>
            <person name="Jones J.D.G."/>
        </authorList>
    </citation>
    <scope>NUCLEOTIDE SEQUENCE [LARGE SCALE GENOMIC DNA]</scope>
    <source>
        <strain evidence="11 12">Ac Nc2</strain>
    </source>
</reference>
<dbReference type="EMBL" id="CAIX01000315">
    <property type="protein sequence ID" value="CCI49587.1"/>
    <property type="molecule type" value="Genomic_DNA"/>
</dbReference>
<dbReference type="Gene3D" id="3.60.21.10">
    <property type="match status" value="1"/>
</dbReference>
<evidence type="ECO:0000313" key="11">
    <source>
        <dbReference type="EMBL" id="CCI49587.1"/>
    </source>
</evidence>
<dbReference type="InterPro" id="IPR004843">
    <property type="entry name" value="Calcineurin-like_PHP"/>
</dbReference>
<evidence type="ECO:0000313" key="12">
    <source>
        <dbReference type="Proteomes" id="UP000053237"/>
    </source>
</evidence>
<dbReference type="GO" id="GO:0016020">
    <property type="term" value="C:membrane"/>
    <property type="evidence" value="ECO:0007669"/>
    <property type="project" value="UniProtKB-SubCell"/>
</dbReference>
<evidence type="ECO:0000256" key="5">
    <source>
        <dbReference type="ARBA" id="ARBA00022723"/>
    </source>
</evidence>
<comment type="similarity">
    <text evidence="3">Belongs to the metallophosphoesterase superfamily. MPPE1 family.</text>
</comment>
<dbReference type="Proteomes" id="UP000053237">
    <property type="component" value="Unassembled WGS sequence"/>
</dbReference>
<evidence type="ECO:0000256" key="9">
    <source>
        <dbReference type="ARBA" id="ARBA00023211"/>
    </source>
</evidence>
<sequence length="381" mass="43794">MNRRFSWVLTASMGAIMAQVVSFYIASLYCKFIAKNQGSTCALVLSDIHLLGHRRRNVLERMWSDWQIFISVTTALHVHRPAFLVVLGDQLDEGGFPTQQLVYESYVRRFSWIFSQVRRKTLFVMGNHDMHFGAEELMRYENAFGACNSMYLADGASFVVLNTIALDTNVHSGNNAKIQTQRFLDDLRRELERKNTNHKVILLTHFPLYRVNDLNCGDLRSNERGHITYLDPASRYQKHRHVLSPPLSKYLLDTIRPSLVLSGHTHAYCAQHHRVESMNGFPMNISEYTIPSFAWSQRPDPSYAVLNLDFSISPELQLCHLPDERFIATICLLFISVCLLKYVKTLGPISSNKNRIAQSHFRTTQSVHKVSESELRTENVL</sequence>
<evidence type="ECO:0000256" key="8">
    <source>
        <dbReference type="ARBA" id="ARBA00023136"/>
    </source>
</evidence>
<comment type="caution">
    <text evidence="11">The sequence shown here is derived from an EMBL/GenBank/DDBJ whole genome shotgun (WGS) entry which is preliminary data.</text>
</comment>
<dbReference type="InterPro" id="IPR029052">
    <property type="entry name" value="Metallo-depent_PP-like"/>
</dbReference>
<feature type="domain" description="Calcineurin-like phosphoesterase" evidence="10">
    <location>
        <begin position="43"/>
        <end position="268"/>
    </location>
</feature>
<gene>
    <name evidence="11" type="ORF">BN9_109420</name>
</gene>
<dbReference type="SUPFAM" id="SSF56300">
    <property type="entry name" value="Metallo-dependent phosphatases"/>
    <property type="match status" value="1"/>
</dbReference>
<keyword evidence="6" id="KW-0378">Hydrolase</keyword>
<dbReference type="GO" id="GO:0006506">
    <property type="term" value="P:GPI anchor biosynthetic process"/>
    <property type="evidence" value="ECO:0007669"/>
    <property type="project" value="InterPro"/>
</dbReference>
<protein>
    <recommendedName>
        <fullName evidence="10">Calcineurin-like phosphoesterase domain-containing protein</fullName>
    </recommendedName>
</protein>
<dbReference type="PANTHER" id="PTHR13315">
    <property type="entry name" value="METALLO PHOSPHOESTERASE RELATED"/>
    <property type="match status" value="1"/>
</dbReference>
<evidence type="ECO:0000259" key="10">
    <source>
        <dbReference type="Pfam" id="PF00149"/>
    </source>
</evidence>
<evidence type="ECO:0000256" key="7">
    <source>
        <dbReference type="ARBA" id="ARBA00022989"/>
    </source>
</evidence>
<evidence type="ECO:0000256" key="6">
    <source>
        <dbReference type="ARBA" id="ARBA00022801"/>
    </source>
</evidence>
<comment type="cofactor">
    <cofactor evidence="1">
        <name>Mn(2+)</name>
        <dbReference type="ChEBI" id="CHEBI:29035"/>
    </cofactor>
</comment>
<dbReference type="AlphaFoldDB" id="A0A024GS26"/>
<dbReference type="Pfam" id="PF00149">
    <property type="entry name" value="Metallophos"/>
    <property type="match status" value="1"/>
</dbReference>
<evidence type="ECO:0000256" key="4">
    <source>
        <dbReference type="ARBA" id="ARBA00022692"/>
    </source>
</evidence>
<proteinExistence type="inferred from homology"/>
<keyword evidence="5" id="KW-0479">Metal-binding</keyword>
<accession>A0A024GS26</accession>
<keyword evidence="7" id="KW-1133">Transmembrane helix</keyword>
<organism evidence="11 12">
    <name type="scientific">Albugo candida</name>
    <dbReference type="NCBI Taxonomy" id="65357"/>
    <lineage>
        <taxon>Eukaryota</taxon>
        <taxon>Sar</taxon>
        <taxon>Stramenopiles</taxon>
        <taxon>Oomycota</taxon>
        <taxon>Peronosporomycetes</taxon>
        <taxon>Albuginales</taxon>
        <taxon>Albuginaceae</taxon>
        <taxon>Albugo</taxon>
    </lineage>
</organism>
<evidence type="ECO:0000256" key="1">
    <source>
        <dbReference type="ARBA" id="ARBA00001936"/>
    </source>
</evidence>
<dbReference type="STRING" id="65357.A0A024GS26"/>
<keyword evidence="8" id="KW-0472">Membrane</keyword>
<dbReference type="GO" id="GO:0046872">
    <property type="term" value="F:metal ion binding"/>
    <property type="evidence" value="ECO:0007669"/>
    <property type="project" value="UniProtKB-KW"/>
</dbReference>
<comment type="subcellular location">
    <subcellularLocation>
        <location evidence="2">Membrane</location>
        <topology evidence="2">Multi-pass membrane protein</topology>
    </subcellularLocation>
</comment>
<dbReference type="OrthoDB" id="5977743at2759"/>
<dbReference type="GO" id="GO:0016787">
    <property type="term" value="F:hydrolase activity"/>
    <property type="evidence" value="ECO:0007669"/>
    <property type="project" value="UniProtKB-KW"/>
</dbReference>
<dbReference type="InParanoid" id="A0A024GS26"/>
<keyword evidence="12" id="KW-1185">Reference proteome</keyword>
<keyword evidence="4" id="KW-0812">Transmembrane</keyword>
<evidence type="ECO:0000256" key="2">
    <source>
        <dbReference type="ARBA" id="ARBA00004141"/>
    </source>
</evidence>
<dbReference type="InterPro" id="IPR033308">
    <property type="entry name" value="PGAP5/Cdc1/Ted1"/>
</dbReference>